<evidence type="ECO:0000313" key="4">
    <source>
        <dbReference type="Proteomes" id="UP000608071"/>
    </source>
</evidence>
<keyword evidence="2" id="KW-0472">Membrane</keyword>
<dbReference type="EMBL" id="JACSQL010000002">
    <property type="protein sequence ID" value="MBD7967612.1"/>
    <property type="molecule type" value="Genomic_DNA"/>
</dbReference>
<reference evidence="3 4" key="1">
    <citation type="submission" date="2020-08" db="EMBL/GenBank/DDBJ databases">
        <title>A Genomic Blueprint of the Chicken Gut Microbiome.</title>
        <authorList>
            <person name="Gilroy R."/>
            <person name="Ravi A."/>
            <person name="Getino M."/>
            <person name="Pursley I."/>
            <person name="Horton D.L."/>
            <person name="Alikhan N.-F."/>
            <person name="Baker D."/>
            <person name="Gharbi K."/>
            <person name="Hall N."/>
            <person name="Watson M."/>
            <person name="Adriaenssens E.M."/>
            <person name="Foster-Nyarko E."/>
            <person name="Jarju S."/>
            <person name="Secka A."/>
            <person name="Antonio M."/>
            <person name="Oren A."/>
            <person name="Chaudhuri R."/>
            <person name="La Ragione R.M."/>
            <person name="Hildebrand F."/>
            <person name="Pallen M.J."/>
        </authorList>
    </citation>
    <scope>NUCLEOTIDE SEQUENCE [LARGE SCALE GENOMIC DNA]</scope>
    <source>
        <strain evidence="3 4">Sa2BVA9</strain>
    </source>
</reference>
<protein>
    <recommendedName>
        <fullName evidence="5">DUF4190 domain-containing protein</fullName>
    </recommendedName>
</protein>
<evidence type="ECO:0008006" key="5">
    <source>
        <dbReference type="Google" id="ProtNLM"/>
    </source>
</evidence>
<keyword evidence="4" id="KW-1185">Reference proteome</keyword>
<feature type="transmembrane region" description="Helical" evidence="2">
    <location>
        <begin position="70"/>
        <end position="97"/>
    </location>
</feature>
<evidence type="ECO:0000256" key="1">
    <source>
        <dbReference type="SAM" id="MobiDB-lite"/>
    </source>
</evidence>
<gene>
    <name evidence="3" type="ORF">H9647_06025</name>
</gene>
<comment type="caution">
    <text evidence="3">The sequence shown here is derived from an EMBL/GenBank/DDBJ whole genome shotgun (WGS) entry which is preliminary data.</text>
</comment>
<dbReference type="PANTHER" id="PTHR40040">
    <property type="entry name" value="SMALL HYDROPHOBIC PROTEIN-RELATED"/>
    <property type="match status" value="1"/>
</dbReference>
<dbReference type="RefSeq" id="WP_191798862.1">
    <property type="nucleotide sequence ID" value="NZ_JACSQL010000002.1"/>
</dbReference>
<dbReference type="Proteomes" id="UP000608071">
    <property type="component" value="Unassembled WGS sequence"/>
</dbReference>
<evidence type="ECO:0000313" key="3">
    <source>
        <dbReference type="EMBL" id="MBD7967612.1"/>
    </source>
</evidence>
<organism evidence="3 4">
    <name type="scientific">Paenibacillus gallinarum</name>
    <dbReference type="NCBI Taxonomy" id="2762232"/>
    <lineage>
        <taxon>Bacteria</taxon>
        <taxon>Bacillati</taxon>
        <taxon>Bacillota</taxon>
        <taxon>Bacilli</taxon>
        <taxon>Bacillales</taxon>
        <taxon>Paenibacillaceae</taxon>
        <taxon>Paenibacillus</taxon>
    </lineage>
</organism>
<dbReference type="InterPro" id="IPR055338">
    <property type="entry name" value="YqfX-like"/>
</dbReference>
<feature type="region of interest" description="Disordered" evidence="1">
    <location>
        <begin position="40"/>
        <end position="62"/>
    </location>
</feature>
<keyword evidence="2" id="KW-0812">Transmembrane</keyword>
<feature type="region of interest" description="Disordered" evidence="1">
    <location>
        <begin position="1"/>
        <end position="24"/>
    </location>
</feature>
<name>A0ABR8SVS0_9BACL</name>
<evidence type="ECO:0000256" key="2">
    <source>
        <dbReference type="SAM" id="Phobius"/>
    </source>
</evidence>
<sequence>MTTSKKYDSKPVRERVDYPRKEHQHVAEQHEEYAAELTSPLSVQKRHDKKLESNEEGTESESLASYRIGYLGLAVSFISLFVWSFVLGTIGIVLGYYAFKEGRRTVGGWAVGIGIAALLSYSFLVMFTYYQ</sequence>
<dbReference type="PANTHER" id="PTHR40040:SF1">
    <property type="entry name" value="MEMBRANE PROTEIN"/>
    <property type="match status" value="1"/>
</dbReference>
<keyword evidence="2" id="KW-1133">Transmembrane helix</keyword>
<accession>A0ABR8SVS0</accession>
<feature type="transmembrane region" description="Helical" evidence="2">
    <location>
        <begin position="109"/>
        <end position="130"/>
    </location>
</feature>
<proteinExistence type="predicted"/>